<dbReference type="InterPro" id="IPR002698">
    <property type="entry name" value="FTHF_cligase"/>
</dbReference>
<gene>
    <name evidence="5" type="primary">Mthfsd</name>
    <name evidence="5" type="ORF">ALCTOR_R12869</name>
</gene>
<dbReference type="Pfam" id="PF01812">
    <property type="entry name" value="5-FTHF_cyc-lig"/>
    <property type="match status" value="1"/>
</dbReference>
<dbReference type="GO" id="GO:0003723">
    <property type="term" value="F:RNA binding"/>
    <property type="evidence" value="ECO:0007669"/>
    <property type="project" value="UniProtKB-UniRule"/>
</dbReference>
<dbReference type="Proteomes" id="UP000536033">
    <property type="component" value="Unassembled WGS sequence"/>
</dbReference>
<evidence type="ECO:0000256" key="3">
    <source>
        <dbReference type="PROSITE-ProRule" id="PRU00176"/>
    </source>
</evidence>
<dbReference type="InterPro" id="IPR034359">
    <property type="entry name" value="MTHFSD_RRM"/>
</dbReference>
<evidence type="ECO:0000256" key="1">
    <source>
        <dbReference type="ARBA" id="ARBA00015518"/>
    </source>
</evidence>
<comment type="caution">
    <text evidence="5">The sequence shown here is derived from an EMBL/GenBank/DDBJ whole genome shotgun (WGS) entry which is preliminary data.</text>
</comment>
<accession>A0A7K6YLM4</accession>
<dbReference type="FunFam" id="3.30.70.330:FF:000393">
    <property type="entry name" value="Methenyltetrahydrofolate synthetase domain containing"/>
    <property type="match status" value="1"/>
</dbReference>
<evidence type="ECO:0000256" key="2">
    <source>
        <dbReference type="ARBA" id="ARBA00022884"/>
    </source>
</evidence>
<dbReference type="InterPro" id="IPR037171">
    <property type="entry name" value="NagB/RpiA_transferase-like"/>
</dbReference>
<feature type="non-terminal residue" evidence="5">
    <location>
        <position position="419"/>
    </location>
</feature>
<dbReference type="GO" id="GO:0005737">
    <property type="term" value="C:cytoplasm"/>
    <property type="evidence" value="ECO:0007669"/>
    <property type="project" value="TreeGrafter"/>
</dbReference>
<dbReference type="SMART" id="SM00360">
    <property type="entry name" value="RRM"/>
    <property type="match status" value="1"/>
</dbReference>
<feature type="domain" description="RRM" evidence="4">
    <location>
        <begin position="316"/>
        <end position="389"/>
    </location>
</feature>
<evidence type="ECO:0000259" key="4">
    <source>
        <dbReference type="PROSITE" id="PS50102"/>
    </source>
</evidence>
<name>A0A7K6YLM4_ALCTO</name>
<dbReference type="PANTHER" id="PTHR13017:SF0">
    <property type="entry name" value="METHENYLTETRAHYDROFOLATE SYNTHASE DOMAIN-CONTAINING PROTEIN"/>
    <property type="match status" value="1"/>
</dbReference>
<keyword evidence="6" id="KW-1185">Reference proteome</keyword>
<feature type="non-terminal residue" evidence="5">
    <location>
        <position position="1"/>
    </location>
</feature>
<dbReference type="SUPFAM" id="SSF100950">
    <property type="entry name" value="NagB/RpiA/CoA transferase-like"/>
    <property type="match status" value="1"/>
</dbReference>
<dbReference type="Gene3D" id="3.40.50.10420">
    <property type="entry name" value="NagB/RpiA/CoA transferase-like"/>
    <property type="match status" value="1"/>
</dbReference>
<dbReference type="InterPro" id="IPR024185">
    <property type="entry name" value="FTHF_cligase-like_sf"/>
</dbReference>
<sequence>MEGGVRLRAGVSKQDVREKVWDYLEASGLAAFPRPVHRRIPNFQGSHQACCSVKELDVFNRAREIKVDPDKPLEGVRLAALEARKTLLVPTPRLRTGLFNKIVPPSGATKEILRICATSQGIKEYSVPVGLDGKARVDLVVVGSVAVSEKGWRIGKGEGYADMEYAMMVSMGAVQEDTPVITIVHDCQVVDIAEELLDDHDLTVDYILTPTRTVKTNCKRPKPQGIIWHKARSYEMLEKIPILKSLRYREKQTGKDVTLQDEHSDLANANTPAALNEKAMAENTRPQAAMGSAQVGQHYVESDSLSPRLGGSGMITTVYVGNIPPSVRVSELKCALREFHATPLRLNWQGAQHRAFLDYKDKATAENAVSSLKGLSLGGNTLRVELAKNQRNKGQVEINMLYICQAWIKNLPLGSCVQP</sequence>
<keyword evidence="2 3" id="KW-0694">RNA-binding</keyword>
<dbReference type="EMBL" id="VZSD01006689">
    <property type="protein sequence ID" value="NWX72502.1"/>
    <property type="molecule type" value="Genomic_DNA"/>
</dbReference>
<dbReference type="CDD" id="cd12270">
    <property type="entry name" value="RRM_MTHFSD"/>
    <property type="match status" value="1"/>
</dbReference>
<evidence type="ECO:0000313" key="6">
    <source>
        <dbReference type="Proteomes" id="UP000536033"/>
    </source>
</evidence>
<organism evidence="5 6">
    <name type="scientific">Alca torda</name>
    <name type="common">Razorbill</name>
    <dbReference type="NCBI Taxonomy" id="28689"/>
    <lineage>
        <taxon>Eukaryota</taxon>
        <taxon>Metazoa</taxon>
        <taxon>Chordata</taxon>
        <taxon>Craniata</taxon>
        <taxon>Vertebrata</taxon>
        <taxon>Euteleostomi</taxon>
        <taxon>Archelosauria</taxon>
        <taxon>Archosauria</taxon>
        <taxon>Dinosauria</taxon>
        <taxon>Saurischia</taxon>
        <taxon>Theropoda</taxon>
        <taxon>Coelurosauria</taxon>
        <taxon>Aves</taxon>
        <taxon>Neognathae</taxon>
        <taxon>Neoaves</taxon>
        <taxon>Charadriiformes</taxon>
        <taxon>Alcidae</taxon>
        <taxon>Alca</taxon>
    </lineage>
</organism>
<dbReference type="InterPro" id="IPR012677">
    <property type="entry name" value="Nucleotide-bd_a/b_plait_sf"/>
</dbReference>
<protein>
    <recommendedName>
        <fullName evidence="1">Methenyltetrahydrofolate synthase domain-containing protein</fullName>
    </recommendedName>
</protein>
<dbReference type="Pfam" id="PF00076">
    <property type="entry name" value="RRM_1"/>
    <property type="match status" value="1"/>
</dbReference>
<dbReference type="AlphaFoldDB" id="A0A7K6YLM4"/>
<reference evidence="5 6" key="1">
    <citation type="submission" date="2019-09" db="EMBL/GenBank/DDBJ databases">
        <title>Bird 10,000 Genomes (B10K) Project - Family phase.</title>
        <authorList>
            <person name="Zhang G."/>
        </authorList>
    </citation>
    <scope>NUCLEOTIDE SEQUENCE [LARGE SCALE GENOMIC DNA]</scope>
    <source>
        <strain evidence="5">OUT-0003</strain>
        <tissue evidence="5">Muscle</tissue>
    </source>
</reference>
<dbReference type="FunFam" id="3.40.50.10420:FF:000001">
    <property type="entry name" value="Methenyltetrahydrofolate synthase domain-containing protein"/>
    <property type="match status" value="1"/>
</dbReference>
<evidence type="ECO:0000313" key="5">
    <source>
        <dbReference type="EMBL" id="NWX72502.1"/>
    </source>
</evidence>
<dbReference type="SUPFAM" id="SSF54928">
    <property type="entry name" value="RNA-binding domain, RBD"/>
    <property type="match status" value="1"/>
</dbReference>
<dbReference type="InterPro" id="IPR000504">
    <property type="entry name" value="RRM_dom"/>
</dbReference>
<dbReference type="PANTHER" id="PTHR13017">
    <property type="entry name" value="5-FORMYLTETRAHYDROFOLATE CYCLO-LIGASE-RELATED"/>
    <property type="match status" value="1"/>
</dbReference>
<dbReference type="InterPro" id="IPR035979">
    <property type="entry name" value="RBD_domain_sf"/>
</dbReference>
<dbReference type="PROSITE" id="PS50102">
    <property type="entry name" value="RRM"/>
    <property type="match status" value="1"/>
</dbReference>
<proteinExistence type="predicted"/>
<dbReference type="Gene3D" id="3.30.70.330">
    <property type="match status" value="1"/>
</dbReference>